<sequence length="56" mass="6387">MKVVCYSVMLVVPAPVLLVQFLNQKEEEEEEEPHGPIKIQCIGKEPLIDWLFTCAT</sequence>
<accession>A0A2P5EB69</accession>
<keyword evidence="3" id="KW-1185">Reference proteome</keyword>
<proteinExistence type="predicted"/>
<feature type="chain" id="PRO_5015103538" evidence="1">
    <location>
        <begin position="19"/>
        <end position="56"/>
    </location>
</feature>
<evidence type="ECO:0000256" key="1">
    <source>
        <dbReference type="SAM" id="SignalP"/>
    </source>
</evidence>
<feature type="signal peptide" evidence="1">
    <location>
        <begin position="1"/>
        <end position="18"/>
    </location>
</feature>
<dbReference type="Proteomes" id="UP000237000">
    <property type="component" value="Unassembled WGS sequence"/>
</dbReference>
<dbReference type="AlphaFoldDB" id="A0A2P5EB69"/>
<protein>
    <submittedName>
        <fullName evidence="2">Uncharacterized protein</fullName>
    </submittedName>
</protein>
<organism evidence="2 3">
    <name type="scientific">Trema orientale</name>
    <name type="common">Charcoal tree</name>
    <name type="synonym">Celtis orientalis</name>
    <dbReference type="NCBI Taxonomy" id="63057"/>
    <lineage>
        <taxon>Eukaryota</taxon>
        <taxon>Viridiplantae</taxon>
        <taxon>Streptophyta</taxon>
        <taxon>Embryophyta</taxon>
        <taxon>Tracheophyta</taxon>
        <taxon>Spermatophyta</taxon>
        <taxon>Magnoliopsida</taxon>
        <taxon>eudicotyledons</taxon>
        <taxon>Gunneridae</taxon>
        <taxon>Pentapetalae</taxon>
        <taxon>rosids</taxon>
        <taxon>fabids</taxon>
        <taxon>Rosales</taxon>
        <taxon>Cannabaceae</taxon>
        <taxon>Trema</taxon>
    </lineage>
</organism>
<dbReference type="InParanoid" id="A0A2P5EB69"/>
<gene>
    <name evidence="2" type="ORF">TorRG33x02_213660</name>
</gene>
<evidence type="ECO:0000313" key="2">
    <source>
        <dbReference type="EMBL" id="PON82792.1"/>
    </source>
</evidence>
<keyword evidence="1" id="KW-0732">Signal</keyword>
<evidence type="ECO:0000313" key="3">
    <source>
        <dbReference type="Proteomes" id="UP000237000"/>
    </source>
</evidence>
<dbReference type="EMBL" id="JXTC01000188">
    <property type="protein sequence ID" value="PON82792.1"/>
    <property type="molecule type" value="Genomic_DNA"/>
</dbReference>
<name>A0A2P5EB69_TREOI</name>
<reference evidence="3" key="1">
    <citation type="submission" date="2016-06" db="EMBL/GenBank/DDBJ databases">
        <title>Parallel loss of symbiosis genes in relatives of nitrogen-fixing non-legume Parasponia.</title>
        <authorList>
            <person name="Van Velzen R."/>
            <person name="Holmer R."/>
            <person name="Bu F."/>
            <person name="Rutten L."/>
            <person name="Van Zeijl A."/>
            <person name="Liu W."/>
            <person name="Santuari L."/>
            <person name="Cao Q."/>
            <person name="Sharma T."/>
            <person name="Shen D."/>
            <person name="Roswanjaya Y."/>
            <person name="Wardhani T."/>
            <person name="Kalhor M.S."/>
            <person name="Jansen J."/>
            <person name="Van den Hoogen J."/>
            <person name="Gungor B."/>
            <person name="Hartog M."/>
            <person name="Hontelez J."/>
            <person name="Verver J."/>
            <person name="Yang W.-C."/>
            <person name="Schijlen E."/>
            <person name="Repin R."/>
            <person name="Schilthuizen M."/>
            <person name="Schranz E."/>
            <person name="Heidstra R."/>
            <person name="Miyata K."/>
            <person name="Fedorova E."/>
            <person name="Kohlen W."/>
            <person name="Bisseling T."/>
            <person name="Smit S."/>
            <person name="Geurts R."/>
        </authorList>
    </citation>
    <scope>NUCLEOTIDE SEQUENCE [LARGE SCALE GENOMIC DNA]</scope>
    <source>
        <strain evidence="3">cv. RG33-2</strain>
    </source>
</reference>
<comment type="caution">
    <text evidence="2">The sequence shown here is derived from an EMBL/GenBank/DDBJ whole genome shotgun (WGS) entry which is preliminary data.</text>
</comment>